<dbReference type="EMBL" id="AP026801">
    <property type="protein sequence ID" value="BDR55474.1"/>
    <property type="molecule type" value="Genomic_DNA"/>
</dbReference>
<feature type="compositionally biased region" description="Polar residues" evidence="1">
    <location>
        <begin position="81"/>
        <end position="91"/>
    </location>
</feature>
<feature type="region of interest" description="Disordered" evidence="1">
    <location>
        <begin position="66"/>
        <end position="91"/>
    </location>
</feature>
<dbReference type="AlphaFoldDB" id="A0AAU9DJA9"/>
<evidence type="ECO:0000256" key="1">
    <source>
        <dbReference type="SAM" id="MobiDB-lite"/>
    </source>
</evidence>
<reference evidence="2 3" key="1">
    <citation type="journal article" date="2023" name="Microbiol. Spectr.">
        <title>Symbiosis of Carpenter Bees with Uncharacterized Lactic Acid Bacteria Showing NAD Auxotrophy.</title>
        <authorList>
            <person name="Kawasaki S."/>
            <person name="Ozawa K."/>
            <person name="Mori T."/>
            <person name="Yamamoto A."/>
            <person name="Ito M."/>
            <person name="Ohkuma M."/>
            <person name="Sakamoto M."/>
            <person name="Matsutani M."/>
        </authorList>
    </citation>
    <scope>NUCLEOTIDE SEQUENCE [LARGE SCALE GENOMIC DNA]</scope>
    <source>
        <strain evidence="2 3">KimC2</strain>
    </source>
</reference>
<protein>
    <submittedName>
        <fullName evidence="2">Uncharacterized protein</fullName>
    </submittedName>
</protein>
<sequence length="148" mass="16500">MGNINKYNKGYQQAETSYKGKNYPEAIKQLNALLQDPAIKNKEYTEIFANVNKLLVTATEAQYKISSQNTQSQNNTQQSTPPKLTNGKQVTQQDIVKARQQIDQLNVDGIKAQNCSDPDVVNVINAALKNHNSKDLTAKDIKDGLHLK</sequence>
<organism evidence="2 3">
    <name type="scientific">Xylocopilactobacillus apis</name>
    <dbReference type="NCBI Taxonomy" id="2932183"/>
    <lineage>
        <taxon>Bacteria</taxon>
        <taxon>Bacillati</taxon>
        <taxon>Bacillota</taxon>
        <taxon>Bacilli</taxon>
        <taxon>Lactobacillales</taxon>
        <taxon>Lactobacillaceae</taxon>
        <taxon>Xylocopilactobacillus</taxon>
    </lineage>
</organism>
<dbReference type="KEGG" id="xak:KIMC2_00360"/>
<evidence type="ECO:0000313" key="2">
    <source>
        <dbReference type="EMBL" id="BDR55474.1"/>
    </source>
</evidence>
<evidence type="ECO:0000313" key="3">
    <source>
        <dbReference type="Proteomes" id="UP001321804"/>
    </source>
</evidence>
<dbReference type="Proteomes" id="UP001321804">
    <property type="component" value="Chromosome"/>
</dbReference>
<proteinExistence type="predicted"/>
<gene>
    <name evidence="2" type="ORF">KIMC2_00360</name>
</gene>
<feature type="compositionally biased region" description="Low complexity" evidence="1">
    <location>
        <begin position="66"/>
        <end position="80"/>
    </location>
</feature>
<name>A0AAU9DJA9_9LACO</name>
<dbReference type="RefSeq" id="WP_317696806.1">
    <property type="nucleotide sequence ID" value="NZ_AP026801.1"/>
</dbReference>
<keyword evidence="3" id="KW-1185">Reference proteome</keyword>
<accession>A0AAU9DJA9</accession>